<evidence type="ECO:0000313" key="2">
    <source>
        <dbReference type="EMBL" id="MFC6673345.1"/>
    </source>
</evidence>
<gene>
    <name evidence="2" type="ORF">ACFQDL_27095</name>
</gene>
<dbReference type="PANTHER" id="PTHR43377">
    <property type="entry name" value="BILIVERDIN REDUCTASE A"/>
    <property type="match status" value="1"/>
</dbReference>
<keyword evidence="3" id="KW-1185">Reference proteome</keyword>
<dbReference type="Gene3D" id="3.30.360.10">
    <property type="entry name" value="Dihydrodipicolinate Reductase, domain 2"/>
    <property type="match status" value="1"/>
</dbReference>
<dbReference type="RefSeq" id="WP_379911710.1">
    <property type="nucleotide sequence ID" value="NZ_JBHSWE010000001.1"/>
</dbReference>
<sequence length="242" mass="26532">MRLVEASERLGVPVLVGHHRRHNPVIQAAKKLIAEGALGRLVMVSVCCALMKPERYFQIPWHRERGVGGPFLINLIHEVDLLRHLCGEVDSVSAMKSNAVRGLDVEDTGGVLLRFDSGVIASIAISDSVAAPWSWDLTSGEVERFPTHEALSHYLCGTEGGLSLPALELWRHDGDISWTGKMARILCPHQSGDPYVAQLRHFGELIKGLATPLVSAREATRNLEIVMAMHEAATRGTRVKLS</sequence>
<name>A0ABW2A7J6_9GAMM</name>
<dbReference type="EMBL" id="JBHSWE010000001">
    <property type="protein sequence ID" value="MFC6673345.1"/>
    <property type="molecule type" value="Genomic_DNA"/>
</dbReference>
<evidence type="ECO:0000313" key="3">
    <source>
        <dbReference type="Proteomes" id="UP001596422"/>
    </source>
</evidence>
<protein>
    <submittedName>
        <fullName evidence="2">Gfo/Idh/MocA family protein</fullName>
    </submittedName>
</protein>
<dbReference type="Proteomes" id="UP001596422">
    <property type="component" value="Unassembled WGS sequence"/>
</dbReference>
<dbReference type="InterPro" id="IPR055170">
    <property type="entry name" value="GFO_IDH_MocA-like_dom"/>
</dbReference>
<accession>A0ABW2A7J6</accession>
<dbReference type="InterPro" id="IPR051450">
    <property type="entry name" value="Gfo/Idh/MocA_Oxidoreductases"/>
</dbReference>
<evidence type="ECO:0000259" key="1">
    <source>
        <dbReference type="Pfam" id="PF22725"/>
    </source>
</evidence>
<feature type="domain" description="GFO/IDH/MocA-like oxidoreductase" evidence="1">
    <location>
        <begin position="26"/>
        <end position="133"/>
    </location>
</feature>
<organism evidence="2 3">
    <name type="scientific">Marinobacterium aestuariivivens</name>
    <dbReference type="NCBI Taxonomy" id="1698799"/>
    <lineage>
        <taxon>Bacteria</taxon>
        <taxon>Pseudomonadati</taxon>
        <taxon>Pseudomonadota</taxon>
        <taxon>Gammaproteobacteria</taxon>
        <taxon>Oceanospirillales</taxon>
        <taxon>Oceanospirillaceae</taxon>
        <taxon>Marinobacterium</taxon>
    </lineage>
</organism>
<comment type="caution">
    <text evidence="2">The sequence shown here is derived from an EMBL/GenBank/DDBJ whole genome shotgun (WGS) entry which is preliminary data.</text>
</comment>
<dbReference type="Pfam" id="PF22725">
    <property type="entry name" value="GFO_IDH_MocA_C3"/>
    <property type="match status" value="1"/>
</dbReference>
<dbReference type="SUPFAM" id="SSF55347">
    <property type="entry name" value="Glyceraldehyde-3-phosphate dehydrogenase-like, C-terminal domain"/>
    <property type="match status" value="1"/>
</dbReference>
<proteinExistence type="predicted"/>
<dbReference type="PANTHER" id="PTHR43377:SF8">
    <property type="entry name" value="BLR3664 PROTEIN"/>
    <property type="match status" value="1"/>
</dbReference>
<reference evidence="3" key="1">
    <citation type="journal article" date="2019" name="Int. J. Syst. Evol. Microbiol.">
        <title>The Global Catalogue of Microorganisms (GCM) 10K type strain sequencing project: providing services to taxonomists for standard genome sequencing and annotation.</title>
        <authorList>
            <consortium name="The Broad Institute Genomics Platform"/>
            <consortium name="The Broad Institute Genome Sequencing Center for Infectious Disease"/>
            <person name="Wu L."/>
            <person name="Ma J."/>
        </authorList>
    </citation>
    <scope>NUCLEOTIDE SEQUENCE [LARGE SCALE GENOMIC DNA]</scope>
    <source>
        <strain evidence="3">NBRC 111756</strain>
    </source>
</reference>